<dbReference type="Proteomes" id="UP000298663">
    <property type="component" value="Unassembled WGS sequence"/>
</dbReference>
<evidence type="ECO:0000313" key="3">
    <source>
        <dbReference type="Proteomes" id="UP000298663"/>
    </source>
</evidence>
<evidence type="ECO:0000259" key="1">
    <source>
        <dbReference type="Pfam" id="PF13358"/>
    </source>
</evidence>
<reference evidence="2 3" key="2">
    <citation type="journal article" date="2019" name="G3 (Bethesda)">
        <title>Hybrid Assembly of the Genome of the Entomopathogenic Nematode Steinernema carpocapsae Identifies the X-Chromosome.</title>
        <authorList>
            <person name="Serra L."/>
            <person name="Macchietto M."/>
            <person name="Macias-Munoz A."/>
            <person name="McGill C.J."/>
            <person name="Rodriguez I.M."/>
            <person name="Rodriguez B."/>
            <person name="Murad R."/>
            <person name="Mortazavi A."/>
        </authorList>
    </citation>
    <scope>NUCLEOTIDE SEQUENCE [LARGE SCALE GENOMIC DNA]</scope>
    <source>
        <strain evidence="2 3">ALL</strain>
    </source>
</reference>
<sequence length="314" mass="36656">MFLNGSSPRFKQVTGRSVLYDNPRIISMRERYLEKIKRLRDDGWTLFFTDETWCFKGMSHRRDWVTSMTPEQKKTAGLCSGPNAPPTHGPRLIVLHTVGSNGFLPGALRVFHGNTQHPDYHREMNADVFEQYVEDLIPTLRAQGEKVALVMDNASYHSRRSEEYPRKQWKKEQLVTFLEANGAAGDMTWSKNDLYQACMEIVAEREEEMRQYKIDKMLEENGVKCVRLPPYHCEFNPIELCWSWIKNEIRKLARKEDNLEVIDSYIRRFCESLPPEIISNYFSHVVNVENEFLAFDAAVETKLLSNPKIVIKLE</sequence>
<protein>
    <recommendedName>
        <fullName evidence="1">Tc1-like transposase DDE domain-containing protein</fullName>
    </recommendedName>
</protein>
<keyword evidence="3" id="KW-1185">Reference proteome</keyword>
<dbReference type="Gene3D" id="3.30.420.10">
    <property type="entry name" value="Ribonuclease H-like superfamily/Ribonuclease H"/>
    <property type="match status" value="1"/>
</dbReference>
<dbReference type="InterPro" id="IPR038717">
    <property type="entry name" value="Tc1-like_DDE_dom"/>
</dbReference>
<feature type="domain" description="Tc1-like transposase DDE" evidence="1">
    <location>
        <begin position="120"/>
        <end position="254"/>
    </location>
</feature>
<dbReference type="OrthoDB" id="5874348at2759"/>
<dbReference type="GO" id="GO:0003676">
    <property type="term" value="F:nucleic acid binding"/>
    <property type="evidence" value="ECO:0007669"/>
    <property type="project" value="InterPro"/>
</dbReference>
<accession>A0A4V5ZY88</accession>
<dbReference type="PANTHER" id="PTHR33939">
    <property type="entry name" value="PROTEIN CBG22215"/>
    <property type="match status" value="1"/>
</dbReference>
<reference evidence="2 3" key="1">
    <citation type="journal article" date="2015" name="Genome Biol.">
        <title>Comparative genomics of Steinernema reveals deeply conserved gene regulatory networks.</title>
        <authorList>
            <person name="Dillman A.R."/>
            <person name="Macchietto M."/>
            <person name="Porter C.F."/>
            <person name="Rogers A."/>
            <person name="Williams B."/>
            <person name="Antoshechkin I."/>
            <person name="Lee M.M."/>
            <person name="Goodwin Z."/>
            <person name="Lu X."/>
            <person name="Lewis E.E."/>
            <person name="Goodrich-Blair H."/>
            <person name="Stock S.P."/>
            <person name="Adams B.J."/>
            <person name="Sternberg P.W."/>
            <person name="Mortazavi A."/>
        </authorList>
    </citation>
    <scope>NUCLEOTIDE SEQUENCE [LARGE SCALE GENOMIC DNA]</scope>
    <source>
        <strain evidence="2 3">ALL</strain>
    </source>
</reference>
<organism evidence="2 3">
    <name type="scientific">Steinernema carpocapsae</name>
    <name type="common">Entomopathogenic nematode</name>
    <dbReference type="NCBI Taxonomy" id="34508"/>
    <lineage>
        <taxon>Eukaryota</taxon>
        <taxon>Metazoa</taxon>
        <taxon>Ecdysozoa</taxon>
        <taxon>Nematoda</taxon>
        <taxon>Chromadorea</taxon>
        <taxon>Rhabditida</taxon>
        <taxon>Tylenchina</taxon>
        <taxon>Panagrolaimomorpha</taxon>
        <taxon>Strongyloidoidea</taxon>
        <taxon>Steinernematidae</taxon>
        <taxon>Steinernema</taxon>
    </lineage>
</organism>
<dbReference type="EMBL" id="AZBU02000010">
    <property type="protein sequence ID" value="TKR62675.1"/>
    <property type="molecule type" value="Genomic_DNA"/>
</dbReference>
<gene>
    <name evidence="2" type="ORF">L596_026599</name>
</gene>
<dbReference type="InterPro" id="IPR036397">
    <property type="entry name" value="RNaseH_sf"/>
</dbReference>
<proteinExistence type="predicted"/>
<evidence type="ECO:0000313" key="2">
    <source>
        <dbReference type="EMBL" id="TKR62675.1"/>
    </source>
</evidence>
<dbReference type="Pfam" id="PF13358">
    <property type="entry name" value="DDE_3"/>
    <property type="match status" value="1"/>
</dbReference>
<dbReference type="AlphaFoldDB" id="A0A4V5ZY88"/>
<comment type="caution">
    <text evidence="2">The sequence shown here is derived from an EMBL/GenBank/DDBJ whole genome shotgun (WGS) entry which is preliminary data.</text>
</comment>
<dbReference type="PANTHER" id="PTHR33939:SF1">
    <property type="entry name" value="DUF4371 DOMAIN-CONTAINING PROTEIN"/>
    <property type="match status" value="1"/>
</dbReference>
<name>A0A4V5ZY88_STECR</name>